<name>A0A7K2ISQ9_9ACTN</name>
<dbReference type="GeneID" id="91393295"/>
<comment type="subunit">
    <text evidence="2">UreD, UreF and UreG form a complex that acts as a GTP-hydrolysis-dependent molecular chaperone, activating the urease apoprotein by helping to assemble the nickel containing metallocenter of UreC. The UreE protein probably delivers the nickel.</text>
</comment>
<organism evidence="3 4">
    <name type="scientific">Nocardiopsis alba</name>
    <dbReference type="NCBI Taxonomy" id="53437"/>
    <lineage>
        <taxon>Bacteria</taxon>
        <taxon>Bacillati</taxon>
        <taxon>Actinomycetota</taxon>
        <taxon>Actinomycetes</taxon>
        <taxon>Streptosporangiales</taxon>
        <taxon>Nocardiopsidaceae</taxon>
        <taxon>Nocardiopsis</taxon>
    </lineage>
</organism>
<comment type="function">
    <text evidence="2">Required for maturation of urease via the functional incorporation of the urease nickel metallocenter.</text>
</comment>
<dbReference type="Pfam" id="PF01774">
    <property type="entry name" value="UreD"/>
    <property type="match status" value="1"/>
</dbReference>
<dbReference type="EMBL" id="WWHY01000001">
    <property type="protein sequence ID" value="MYR33012.1"/>
    <property type="molecule type" value="Genomic_DNA"/>
</dbReference>
<gene>
    <name evidence="2" type="primary">ureD</name>
    <name evidence="3" type="ORF">GTW20_12245</name>
</gene>
<protein>
    <recommendedName>
        <fullName evidence="2">Urease accessory protein UreD</fullName>
    </recommendedName>
</protein>
<dbReference type="Proteomes" id="UP000467124">
    <property type="component" value="Unassembled WGS sequence"/>
</dbReference>
<dbReference type="HAMAP" id="MF_01384">
    <property type="entry name" value="UreD"/>
    <property type="match status" value="1"/>
</dbReference>
<comment type="subcellular location">
    <subcellularLocation>
        <location evidence="2">Cytoplasm</location>
    </subcellularLocation>
</comment>
<reference evidence="3 4" key="1">
    <citation type="journal article" date="2019" name="Nat. Commun.">
        <title>The antimicrobial potential of Streptomyces from insect microbiomes.</title>
        <authorList>
            <person name="Chevrette M.G."/>
            <person name="Carlson C.M."/>
            <person name="Ortega H.E."/>
            <person name="Thomas C."/>
            <person name="Ananiev G.E."/>
            <person name="Barns K.J."/>
            <person name="Book A.J."/>
            <person name="Cagnazzo J."/>
            <person name="Carlos C."/>
            <person name="Flanigan W."/>
            <person name="Grubbs K.J."/>
            <person name="Horn H.A."/>
            <person name="Hoffmann F.M."/>
            <person name="Klassen J.L."/>
            <person name="Knack J.J."/>
            <person name="Lewin G.R."/>
            <person name="McDonald B.R."/>
            <person name="Muller L."/>
            <person name="Melo W.G.P."/>
            <person name="Pinto-Tomas A.A."/>
            <person name="Schmitz A."/>
            <person name="Wendt-Pienkowski E."/>
            <person name="Wildman S."/>
            <person name="Zhao M."/>
            <person name="Zhang F."/>
            <person name="Bugni T.S."/>
            <person name="Andes D.R."/>
            <person name="Pupo M.T."/>
            <person name="Currie C.R."/>
        </authorList>
    </citation>
    <scope>NUCLEOTIDE SEQUENCE [LARGE SCALE GENOMIC DNA]</scope>
    <source>
        <strain evidence="3 4">SID5840</strain>
    </source>
</reference>
<evidence type="ECO:0000256" key="1">
    <source>
        <dbReference type="ARBA" id="ARBA00023186"/>
    </source>
</evidence>
<sequence>MSGTVAARITVERVGGRVRMTDLVGGTYLRAQPLGVRGGAARVALLGTYALLLAGDDLRMEVSVGPGVWLELVEPSGMVAYDARGGSASWRADLRVADGGCLVWRSAPFVVTSGADITRNMNVHLSGSGRALVHETLVMGRSYESSGGPLRSLTRADVDGRPLLVEDLDLRDPVLAGAPGVMGGNRVMTSTFLLGARPERSVGVQETLLHGPGALSRAVAGQAHEAEAAVADSWGRWRSGFADPVGYEEENEDEAA</sequence>
<accession>A0A7K2ISQ9</accession>
<proteinExistence type="inferred from homology"/>
<comment type="caution">
    <text evidence="3">The sequence shown here is derived from an EMBL/GenBank/DDBJ whole genome shotgun (WGS) entry which is preliminary data.</text>
</comment>
<dbReference type="RefSeq" id="WP_014909026.1">
    <property type="nucleotide sequence ID" value="NZ_BAZE01000011.1"/>
</dbReference>
<comment type="similarity">
    <text evidence="2">Belongs to the UreD family.</text>
</comment>
<keyword evidence="2" id="KW-0963">Cytoplasm</keyword>
<dbReference type="OMA" id="RMLWRDT"/>
<dbReference type="GO" id="GO:0005737">
    <property type="term" value="C:cytoplasm"/>
    <property type="evidence" value="ECO:0007669"/>
    <property type="project" value="UniProtKB-SubCell"/>
</dbReference>
<evidence type="ECO:0000313" key="3">
    <source>
        <dbReference type="EMBL" id="MYR33012.1"/>
    </source>
</evidence>
<keyword evidence="1 2" id="KW-0143">Chaperone</keyword>
<keyword evidence="2" id="KW-0996">Nickel insertion</keyword>
<dbReference type="AlphaFoldDB" id="A0A7K2ISQ9"/>
<dbReference type="GO" id="GO:0016151">
    <property type="term" value="F:nickel cation binding"/>
    <property type="evidence" value="ECO:0007669"/>
    <property type="project" value="UniProtKB-UniRule"/>
</dbReference>
<evidence type="ECO:0000256" key="2">
    <source>
        <dbReference type="HAMAP-Rule" id="MF_01384"/>
    </source>
</evidence>
<evidence type="ECO:0000313" key="4">
    <source>
        <dbReference type="Proteomes" id="UP000467124"/>
    </source>
</evidence>
<dbReference type="InterPro" id="IPR002669">
    <property type="entry name" value="UreD"/>
</dbReference>